<accession>A0A0A9GU58</accession>
<dbReference type="EMBL" id="GBRH01173808">
    <property type="protein sequence ID" value="JAE24088.1"/>
    <property type="molecule type" value="Transcribed_RNA"/>
</dbReference>
<reference evidence="1" key="1">
    <citation type="submission" date="2014-09" db="EMBL/GenBank/DDBJ databases">
        <authorList>
            <person name="Magalhaes I.L.F."/>
            <person name="Oliveira U."/>
            <person name="Santos F.R."/>
            <person name="Vidigal T.H.D.A."/>
            <person name="Brescovit A.D."/>
            <person name="Santos A.J."/>
        </authorList>
    </citation>
    <scope>NUCLEOTIDE SEQUENCE</scope>
    <source>
        <tissue evidence="1">Shoot tissue taken approximately 20 cm above the soil surface</tissue>
    </source>
</reference>
<evidence type="ECO:0000313" key="1">
    <source>
        <dbReference type="EMBL" id="JAE24088.1"/>
    </source>
</evidence>
<dbReference type="AlphaFoldDB" id="A0A0A9GU58"/>
<reference evidence="1" key="2">
    <citation type="journal article" date="2015" name="Data Brief">
        <title>Shoot transcriptome of the giant reed, Arundo donax.</title>
        <authorList>
            <person name="Barrero R.A."/>
            <person name="Guerrero F.D."/>
            <person name="Moolhuijzen P."/>
            <person name="Goolsby J.A."/>
            <person name="Tidwell J."/>
            <person name="Bellgard S.E."/>
            <person name="Bellgard M.I."/>
        </authorList>
    </citation>
    <scope>NUCLEOTIDE SEQUENCE</scope>
    <source>
        <tissue evidence="1">Shoot tissue taken approximately 20 cm above the soil surface</tissue>
    </source>
</reference>
<name>A0A0A9GU58_ARUDO</name>
<sequence>MQRYIQRVPNLVLASDSEHHMLRAARTLYHAHSMQR</sequence>
<organism evidence="1">
    <name type="scientific">Arundo donax</name>
    <name type="common">Giant reed</name>
    <name type="synonym">Donax arundinaceus</name>
    <dbReference type="NCBI Taxonomy" id="35708"/>
    <lineage>
        <taxon>Eukaryota</taxon>
        <taxon>Viridiplantae</taxon>
        <taxon>Streptophyta</taxon>
        <taxon>Embryophyta</taxon>
        <taxon>Tracheophyta</taxon>
        <taxon>Spermatophyta</taxon>
        <taxon>Magnoliopsida</taxon>
        <taxon>Liliopsida</taxon>
        <taxon>Poales</taxon>
        <taxon>Poaceae</taxon>
        <taxon>PACMAD clade</taxon>
        <taxon>Arundinoideae</taxon>
        <taxon>Arundineae</taxon>
        <taxon>Arundo</taxon>
    </lineage>
</organism>
<proteinExistence type="predicted"/>
<protein>
    <submittedName>
        <fullName evidence="1">Uncharacterized protein</fullName>
    </submittedName>
</protein>